<name>A0A2T2XIL7_9FIRM</name>
<feature type="transmembrane region" description="Helical" evidence="1">
    <location>
        <begin position="97"/>
        <end position="114"/>
    </location>
</feature>
<evidence type="ECO:0000313" key="2">
    <source>
        <dbReference type="EMBL" id="PSR34288.1"/>
    </source>
</evidence>
<feature type="transmembrane region" description="Helical" evidence="1">
    <location>
        <begin position="38"/>
        <end position="60"/>
    </location>
</feature>
<sequence>MFTDYLAVMLLNLGAGLALLAHYLYVNPDKQYRKSWAAGFYAVGLLGLLTALPMVLTWPLPGGYNVAFGEPALFLSVVYLAAAITLTFEWEPLIPAIYGFFGGIYGIVIGFRLMDLHLTSNPTVAGLGYILTGLGGMLVLPTIYWHKNRTVTVLTAIILGLAALIWLYTGYDAVWGHIADFAKYLPSTMLVHAK</sequence>
<feature type="transmembrane region" description="Helical" evidence="1">
    <location>
        <begin position="151"/>
        <end position="171"/>
    </location>
</feature>
<keyword evidence="1" id="KW-0472">Membrane</keyword>
<comment type="caution">
    <text evidence="2">The sequence shown here is derived from an EMBL/GenBank/DDBJ whole genome shotgun (WGS) entry which is preliminary data.</text>
</comment>
<organism evidence="2 3">
    <name type="scientific">Sulfobacillus benefaciens</name>
    <dbReference type="NCBI Taxonomy" id="453960"/>
    <lineage>
        <taxon>Bacteria</taxon>
        <taxon>Bacillati</taxon>
        <taxon>Bacillota</taxon>
        <taxon>Clostridia</taxon>
        <taxon>Eubacteriales</taxon>
        <taxon>Clostridiales Family XVII. Incertae Sedis</taxon>
        <taxon>Sulfobacillus</taxon>
    </lineage>
</organism>
<keyword evidence="1" id="KW-1133">Transmembrane helix</keyword>
<protein>
    <recommendedName>
        <fullName evidence="4">DUF981 domain-containing protein</fullName>
    </recommendedName>
</protein>
<accession>A0A2T2XIL7</accession>
<keyword evidence="1" id="KW-0812">Transmembrane</keyword>
<feature type="transmembrane region" description="Helical" evidence="1">
    <location>
        <begin position="126"/>
        <end position="144"/>
    </location>
</feature>
<feature type="transmembrane region" description="Helical" evidence="1">
    <location>
        <begin position="6"/>
        <end position="26"/>
    </location>
</feature>
<evidence type="ECO:0000313" key="3">
    <source>
        <dbReference type="Proteomes" id="UP000242972"/>
    </source>
</evidence>
<reference evidence="2 3" key="1">
    <citation type="journal article" date="2014" name="BMC Genomics">
        <title>Comparison of environmental and isolate Sulfobacillus genomes reveals diverse carbon, sulfur, nitrogen, and hydrogen metabolisms.</title>
        <authorList>
            <person name="Justice N.B."/>
            <person name="Norman A."/>
            <person name="Brown C.T."/>
            <person name="Singh A."/>
            <person name="Thomas B.C."/>
            <person name="Banfield J.F."/>
        </authorList>
    </citation>
    <scope>NUCLEOTIDE SEQUENCE [LARGE SCALE GENOMIC DNA]</scope>
    <source>
        <strain evidence="2">AMDSBA4</strain>
    </source>
</reference>
<feature type="transmembrane region" description="Helical" evidence="1">
    <location>
        <begin position="72"/>
        <end position="90"/>
    </location>
</feature>
<evidence type="ECO:0008006" key="4">
    <source>
        <dbReference type="Google" id="ProtNLM"/>
    </source>
</evidence>
<dbReference type="InterPro" id="IPR009324">
    <property type="entry name" value="DUF981"/>
</dbReference>
<dbReference type="EMBL" id="PXYW01000010">
    <property type="protein sequence ID" value="PSR34288.1"/>
    <property type="molecule type" value="Genomic_DNA"/>
</dbReference>
<proteinExistence type="predicted"/>
<dbReference type="Pfam" id="PF06168">
    <property type="entry name" value="DUF981"/>
    <property type="match status" value="1"/>
</dbReference>
<dbReference type="Proteomes" id="UP000242972">
    <property type="component" value="Unassembled WGS sequence"/>
</dbReference>
<gene>
    <name evidence="2" type="ORF">C7B46_06060</name>
</gene>
<evidence type="ECO:0000256" key="1">
    <source>
        <dbReference type="SAM" id="Phobius"/>
    </source>
</evidence>
<dbReference type="AlphaFoldDB" id="A0A2T2XIL7"/>